<reference evidence="1 2" key="1">
    <citation type="submission" date="2019-07" db="EMBL/GenBank/DDBJ databases">
        <title>De Novo Assembly of kiwifruit Actinidia rufa.</title>
        <authorList>
            <person name="Sugita-Konishi S."/>
            <person name="Sato K."/>
            <person name="Mori E."/>
            <person name="Abe Y."/>
            <person name="Kisaki G."/>
            <person name="Hamano K."/>
            <person name="Suezawa K."/>
            <person name="Otani M."/>
            <person name="Fukuda T."/>
            <person name="Manabe T."/>
            <person name="Gomi K."/>
            <person name="Tabuchi M."/>
            <person name="Akimitsu K."/>
            <person name="Kataoka I."/>
        </authorList>
    </citation>
    <scope>NUCLEOTIDE SEQUENCE [LARGE SCALE GENOMIC DNA]</scope>
    <source>
        <strain evidence="2">cv. Fuchu</strain>
    </source>
</reference>
<comment type="caution">
    <text evidence="1">The sequence shown here is derived from an EMBL/GenBank/DDBJ whole genome shotgun (WGS) entry which is preliminary data.</text>
</comment>
<dbReference type="AlphaFoldDB" id="A0A7J0FS27"/>
<gene>
    <name evidence="1" type="ORF">Acr_15g0000900</name>
</gene>
<dbReference type="EMBL" id="BJWL01000015">
    <property type="protein sequence ID" value="GFZ01481.1"/>
    <property type="molecule type" value="Genomic_DNA"/>
</dbReference>
<evidence type="ECO:0000313" key="1">
    <source>
        <dbReference type="EMBL" id="GFZ01481.1"/>
    </source>
</evidence>
<proteinExistence type="predicted"/>
<organism evidence="1 2">
    <name type="scientific">Actinidia rufa</name>
    <dbReference type="NCBI Taxonomy" id="165716"/>
    <lineage>
        <taxon>Eukaryota</taxon>
        <taxon>Viridiplantae</taxon>
        <taxon>Streptophyta</taxon>
        <taxon>Embryophyta</taxon>
        <taxon>Tracheophyta</taxon>
        <taxon>Spermatophyta</taxon>
        <taxon>Magnoliopsida</taxon>
        <taxon>eudicotyledons</taxon>
        <taxon>Gunneridae</taxon>
        <taxon>Pentapetalae</taxon>
        <taxon>asterids</taxon>
        <taxon>Ericales</taxon>
        <taxon>Actinidiaceae</taxon>
        <taxon>Actinidia</taxon>
    </lineage>
</organism>
<name>A0A7J0FS27_9ERIC</name>
<sequence length="158" mass="17690">MDKGSNRCTEVRKASAGVLGGSVMVPGGSRVVQERREMLLDMYRSLARHEWCNQCRMSIESSEEGDQVDFEKLYSEGCGDAEASLFCSRLDQWRCSLQMCAQGRRDGATTTRKVTYFAAHPRWGVRGGGHPSGGVQGTSVRRCRHFGVEVHTLRWEVE</sequence>
<evidence type="ECO:0000313" key="2">
    <source>
        <dbReference type="Proteomes" id="UP000585474"/>
    </source>
</evidence>
<protein>
    <submittedName>
        <fullName evidence="1">Uncharacterized protein</fullName>
    </submittedName>
</protein>
<keyword evidence="2" id="KW-1185">Reference proteome</keyword>
<dbReference type="Proteomes" id="UP000585474">
    <property type="component" value="Unassembled WGS sequence"/>
</dbReference>
<accession>A0A7J0FS27</accession>